<feature type="domain" description="ABC transporter" evidence="9">
    <location>
        <begin position="389"/>
        <end position="625"/>
    </location>
</feature>
<dbReference type="GO" id="GO:0005886">
    <property type="term" value="C:plasma membrane"/>
    <property type="evidence" value="ECO:0007669"/>
    <property type="project" value="UniProtKB-SubCell"/>
</dbReference>
<dbReference type="Proteomes" id="UP000777303">
    <property type="component" value="Unassembled WGS sequence"/>
</dbReference>
<accession>A0A948X162</accession>
<name>A0A948X162_9LACO</name>
<dbReference type="Gene3D" id="1.20.1560.10">
    <property type="entry name" value="ABC transporter type 1, transmembrane domain"/>
    <property type="match status" value="1"/>
</dbReference>
<dbReference type="InterPro" id="IPR036640">
    <property type="entry name" value="ABC1_TM_sf"/>
</dbReference>
<proteinExistence type="predicted"/>
<dbReference type="PROSITE" id="PS50893">
    <property type="entry name" value="ABC_TRANSPORTER_2"/>
    <property type="match status" value="1"/>
</dbReference>
<keyword evidence="6 8" id="KW-1133">Transmembrane helix</keyword>
<keyword evidence="7 8" id="KW-0472">Membrane</keyword>
<dbReference type="InterPro" id="IPR027417">
    <property type="entry name" value="P-loop_NTPase"/>
</dbReference>
<dbReference type="InterPro" id="IPR003593">
    <property type="entry name" value="AAA+_ATPase"/>
</dbReference>
<keyword evidence="2" id="KW-0813">Transport</keyword>
<evidence type="ECO:0000313" key="11">
    <source>
        <dbReference type="EMBL" id="MBU3851613.1"/>
    </source>
</evidence>
<sequence>MATRIKQRGKLRDELPTLKRLLQTIFNNHRGMLIVALIAVLYHAFILMAESLFLRYLIDRYIVPLMHMTHPNFASLAWVLLAMAGMYLLDVIAVAVYIQLMVIIAQKTQLRMREQMFKHMQALPLSFFDRNDYGDIMSRYTNDVDTLMQMISQSLPSLVVAISNVLFVLLGMLTISWPLTLLSLAILSCSIIYVRFLSSKSNYYFNKQQQQLGQVDSYVEEMLNGQKVVKVFSHEKANERQFTQYNNQLGHVSGRANSLAMMLFPFIGNLGTILYVLIALIGGFMLVKHITLISLGGIAAFLELSQSFVQPIAQISQQLNAIILALAGSRRIFALLDEPVEVDDGTTTLVRVNEQNGQLQETNDSHVHQWAWKTPTTQGYHYTPLRGLVQFKHVDFSYSNDPHNLQLHDINLVAQPGQKVAFVGATGAGKTTITNMLNRFYEINHGEITYDGINIKDIAKNSLRQSLGIVLQQTSLFTGTIRENIRYGRLDATDEEIIAAAKLANADEFIRQLPHGYDTVIDGSGSDLSQGQRQMLSIARAAVANPPVMILDEATSSIDTRTERQVQAAMDHLMKGRTSFAIAHRLSTIYNADLIVVVDHGHIVELGNHEQLMQRKGEYYQLYTGSLTLE</sequence>
<dbReference type="PANTHER" id="PTHR24221:SF499">
    <property type="entry name" value="FATTY ACID ABC TRANSPORTER ATP-BINDING_PERMEASE PROTEIN"/>
    <property type="match status" value="1"/>
</dbReference>
<evidence type="ECO:0000256" key="3">
    <source>
        <dbReference type="ARBA" id="ARBA00022692"/>
    </source>
</evidence>
<dbReference type="SUPFAM" id="SSF52540">
    <property type="entry name" value="P-loop containing nucleoside triphosphate hydrolases"/>
    <property type="match status" value="1"/>
</dbReference>
<feature type="transmembrane region" description="Helical" evidence="8">
    <location>
        <begin position="155"/>
        <end position="175"/>
    </location>
</feature>
<feature type="transmembrane region" description="Helical" evidence="8">
    <location>
        <begin position="181"/>
        <end position="198"/>
    </location>
</feature>
<dbReference type="SUPFAM" id="SSF90123">
    <property type="entry name" value="ABC transporter transmembrane region"/>
    <property type="match status" value="1"/>
</dbReference>
<organism evidence="11 12">
    <name type="scientific">Candidatus Paralactobacillus gallistercoris</name>
    <dbReference type="NCBI Taxonomy" id="2838724"/>
    <lineage>
        <taxon>Bacteria</taxon>
        <taxon>Bacillati</taxon>
        <taxon>Bacillota</taxon>
        <taxon>Bacilli</taxon>
        <taxon>Lactobacillales</taxon>
        <taxon>Lactobacillaceae</taxon>
        <taxon>Lactobacillus</taxon>
    </lineage>
</organism>
<dbReference type="GO" id="GO:0005524">
    <property type="term" value="F:ATP binding"/>
    <property type="evidence" value="ECO:0007669"/>
    <property type="project" value="UniProtKB-KW"/>
</dbReference>
<dbReference type="CDD" id="cd03254">
    <property type="entry name" value="ABCC_Glucan_exporter_like"/>
    <property type="match status" value="1"/>
</dbReference>
<dbReference type="SMART" id="SM00382">
    <property type="entry name" value="AAA"/>
    <property type="match status" value="1"/>
</dbReference>
<dbReference type="PROSITE" id="PS50929">
    <property type="entry name" value="ABC_TM1F"/>
    <property type="match status" value="1"/>
</dbReference>
<feature type="domain" description="ABC transmembrane type-1" evidence="10">
    <location>
        <begin position="34"/>
        <end position="324"/>
    </location>
</feature>
<feature type="transmembrane region" description="Helical" evidence="8">
    <location>
        <begin position="263"/>
        <end position="287"/>
    </location>
</feature>
<reference evidence="11" key="1">
    <citation type="journal article" date="2021" name="PeerJ">
        <title>Extensive microbial diversity within the chicken gut microbiome revealed by metagenomics and culture.</title>
        <authorList>
            <person name="Gilroy R."/>
            <person name="Ravi A."/>
            <person name="Getino M."/>
            <person name="Pursley I."/>
            <person name="Horton D.L."/>
            <person name="Alikhan N.F."/>
            <person name="Baker D."/>
            <person name="Gharbi K."/>
            <person name="Hall N."/>
            <person name="Watson M."/>
            <person name="Adriaenssens E.M."/>
            <person name="Foster-Nyarko E."/>
            <person name="Jarju S."/>
            <person name="Secka A."/>
            <person name="Antonio M."/>
            <person name="Oren A."/>
            <person name="Chaudhuri R.R."/>
            <person name="La Ragione R."/>
            <person name="Hildebrand F."/>
            <person name="Pallen M.J."/>
        </authorList>
    </citation>
    <scope>NUCLEOTIDE SEQUENCE</scope>
    <source>
        <strain evidence="11">F6-6636</strain>
    </source>
</reference>
<reference evidence="11" key="2">
    <citation type="submission" date="2021-04" db="EMBL/GenBank/DDBJ databases">
        <authorList>
            <person name="Gilroy R."/>
        </authorList>
    </citation>
    <scope>NUCLEOTIDE SEQUENCE</scope>
    <source>
        <strain evidence="11">F6-6636</strain>
    </source>
</reference>
<dbReference type="InterPro" id="IPR011527">
    <property type="entry name" value="ABC1_TM_dom"/>
</dbReference>
<protein>
    <submittedName>
        <fullName evidence="11">ABC transporter ATP-binding protein/permease</fullName>
    </submittedName>
</protein>
<gene>
    <name evidence="11" type="ORF">H9901_02830</name>
</gene>
<dbReference type="Pfam" id="PF00664">
    <property type="entry name" value="ABC_membrane"/>
    <property type="match status" value="1"/>
</dbReference>
<dbReference type="InterPro" id="IPR039421">
    <property type="entry name" value="Type_1_exporter"/>
</dbReference>
<evidence type="ECO:0000256" key="1">
    <source>
        <dbReference type="ARBA" id="ARBA00004651"/>
    </source>
</evidence>
<evidence type="ECO:0000259" key="10">
    <source>
        <dbReference type="PROSITE" id="PS50929"/>
    </source>
</evidence>
<evidence type="ECO:0000256" key="4">
    <source>
        <dbReference type="ARBA" id="ARBA00022741"/>
    </source>
</evidence>
<dbReference type="PROSITE" id="PS00211">
    <property type="entry name" value="ABC_TRANSPORTER_1"/>
    <property type="match status" value="1"/>
</dbReference>
<evidence type="ECO:0000256" key="6">
    <source>
        <dbReference type="ARBA" id="ARBA00022989"/>
    </source>
</evidence>
<comment type="subcellular location">
    <subcellularLocation>
        <location evidence="1">Cell membrane</location>
        <topology evidence="1">Multi-pass membrane protein</topology>
    </subcellularLocation>
</comment>
<dbReference type="PANTHER" id="PTHR24221">
    <property type="entry name" value="ATP-BINDING CASSETTE SUB-FAMILY B"/>
    <property type="match status" value="1"/>
</dbReference>
<feature type="transmembrane region" description="Helical" evidence="8">
    <location>
        <begin position="78"/>
        <end position="105"/>
    </location>
</feature>
<dbReference type="AlphaFoldDB" id="A0A948X162"/>
<dbReference type="EMBL" id="JAHLFS010000038">
    <property type="protein sequence ID" value="MBU3851613.1"/>
    <property type="molecule type" value="Genomic_DNA"/>
</dbReference>
<dbReference type="InterPro" id="IPR017871">
    <property type="entry name" value="ABC_transporter-like_CS"/>
</dbReference>
<evidence type="ECO:0000256" key="8">
    <source>
        <dbReference type="SAM" id="Phobius"/>
    </source>
</evidence>
<dbReference type="GO" id="GO:0140359">
    <property type="term" value="F:ABC-type transporter activity"/>
    <property type="evidence" value="ECO:0007669"/>
    <property type="project" value="InterPro"/>
</dbReference>
<keyword evidence="4" id="KW-0547">Nucleotide-binding</keyword>
<evidence type="ECO:0000256" key="5">
    <source>
        <dbReference type="ARBA" id="ARBA00022840"/>
    </source>
</evidence>
<comment type="caution">
    <text evidence="11">The sequence shown here is derived from an EMBL/GenBank/DDBJ whole genome shotgun (WGS) entry which is preliminary data.</text>
</comment>
<evidence type="ECO:0000256" key="7">
    <source>
        <dbReference type="ARBA" id="ARBA00023136"/>
    </source>
</evidence>
<evidence type="ECO:0000256" key="2">
    <source>
        <dbReference type="ARBA" id="ARBA00022448"/>
    </source>
</evidence>
<dbReference type="FunFam" id="3.40.50.300:FF:000287">
    <property type="entry name" value="Multidrug ABC transporter ATP-binding protein"/>
    <property type="match status" value="1"/>
</dbReference>
<dbReference type="Pfam" id="PF00005">
    <property type="entry name" value="ABC_tran"/>
    <property type="match status" value="1"/>
</dbReference>
<keyword evidence="5 11" id="KW-0067">ATP-binding</keyword>
<evidence type="ECO:0000313" key="12">
    <source>
        <dbReference type="Proteomes" id="UP000777303"/>
    </source>
</evidence>
<keyword evidence="3 8" id="KW-0812">Transmembrane</keyword>
<dbReference type="GO" id="GO:0016887">
    <property type="term" value="F:ATP hydrolysis activity"/>
    <property type="evidence" value="ECO:0007669"/>
    <property type="project" value="InterPro"/>
</dbReference>
<feature type="transmembrane region" description="Helical" evidence="8">
    <location>
        <begin position="33"/>
        <end position="58"/>
    </location>
</feature>
<evidence type="ECO:0000259" key="9">
    <source>
        <dbReference type="PROSITE" id="PS50893"/>
    </source>
</evidence>
<dbReference type="InterPro" id="IPR003439">
    <property type="entry name" value="ABC_transporter-like_ATP-bd"/>
</dbReference>
<dbReference type="CDD" id="cd18547">
    <property type="entry name" value="ABC_6TM_Tm288_like"/>
    <property type="match status" value="1"/>
</dbReference>
<dbReference type="Gene3D" id="3.40.50.300">
    <property type="entry name" value="P-loop containing nucleotide triphosphate hydrolases"/>
    <property type="match status" value="1"/>
</dbReference>